<protein>
    <recommendedName>
        <fullName evidence="4">Transmembrane protein</fullName>
    </recommendedName>
</protein>
<accession>A0AB38U3V1</accession>
<keyword evidence="1" id="KW-1133">Transmembrane helix</keyword>
<sequence>MKLIDNGNLTGLVCATLIAAGIGISYWAFKYAPPSIWSVLLALLGFLLMAIGGLSSRARLLKIKPFGSNYKKVRDSYKTNVGADADKPK</sequence>
<dbReference type="EMBL" id="CP104215">
    <property type="protein sequence ID" value="UWX74666.1"/>
    <property type="molecule type" value="Genomic_DNA"/>
</dbReference>
<evidence type="ECO:0000256" key="1">
    <source>
        <dbReference type="SAM" id="Phobius"/>
    </source>
</evidence>
<dbReference type="RefSeq" id="WP_105859280.1">
    <property type="nucleotide sequence ID" value="NZ_CADEPP010000053.1"/>
</dbReference>
<proteinExistence type="predicted"/>
<keyword evidence="1" id="KW-0812">Transmembrane</keyword>
<feature type="transmembrane region" description="Helical" evidence="1">
    <location>
        <begin position="35"/>
        <end position="54"/>
    </location>
</feature>
<dbReference type="Proteomes" id="UP001059745">
    <property type="component" value="Chromosome 2"/>
</dbReference>
<name>A0AB38U3V1_BURGA</name>
<reference evidence="2" key="1">
    <citation type="submission" date="2022-09" db="EMBL/GenBank/DDBJ databases">
        <title>Genomic of Burkholderia gladioli.</title>
        <authorList>
            <person name="Wu H."/>
        </authorList>
    </citation>
    <scope>NUCLEOTIDE SEQUENCE</scope>
    <source>
        <strain evidence="2">ZN-S4</strain>
    </source>
</reference>
<gene>
    <name evidence="2" type="ORF">NYZ96_24425</name>
</gene>
<organism evidence="2 3">
    <name type="scientific">Burkholderia gladioli</name>
    <name type="common">Pseudomonas marginata</name>
    <name type="synonym">Phytomonas marginata</name>
    <dbReference type="NCBI Taxonomy" id="28095"/>
    <lineage>
        <taxon>Bacteria</taxon>
        <taxon>Pseudomonadati</taxon>
        <taxon>Pseudomonadota</taxon>
        <taxon>Betaproteobacteria</taxon>
        <taxon>Burkholderiales</taxon>
        <taxon>Burkholderiaceae</taxon>
        <taxon>Burkholderia</taxon>
    </lineage>
</organism>
<evidence type="ECO:0008006" key="4">
    <source>
        <dbReference type="Google" id="ProtNLM"/>
    </source>
</evidence>
<feature type="transmembrane region" description="Helical" evidence="1">
    <location>
        <begin position="9"/>
        <end position="29"/>
    </location>
</feature>
<keyword evidence="1" id="KW-0472">Membrane</keyword>
<evidence type="ECO:0000313" key="3">
    <source>
        <dbReference type="Proteomes" id="UP001059745"/>
    </source>
</evidence>
<dbReference type="AlphaFoldDB" id="A0AB38U3V1"/>
<evidence type="ECO:0000313" key="2">
    <source>
        <dbReference type="EMBL" id="UWX74666.1"/>
    </source>
</evidence>